<name>A0A3D8P4T2_9THEO</name>
<dbReference type="RefSeq" id="WP_134642938.1">
    <property type="nucleotide sequence ID" value="NZ_QSLN01000002.1"/>
</dbReference>
<keyword evidence="1" id="KW-0732">Signal</keyword>
<evidence type="ECO:0000259" key="2">
    <source>
        <dbReference type="Pfam" id="PF07833"/>
    </source>
</evidence>
<reference evidence="3 4" key="1">
    <citation type="submission" date="2018-08" db="EMBL/GenBank/DDBJ databases">
        <title>Form III RuBisCO-mediated autotrophy in Thermodesulfobium bacteria.</title>
        <authorList>
            <person name="Toshchakov S.V."/>
            <person name="Kublanov I.V."/>
            <person name="Frolov E."/>
            <person name="Bonch-Osmolovskaya E.A."/>
            <person name="Tourova T.P."/>
            <person name="Chernych N.A."/>
            <person name="Lebedinsky A.V."/>
        </authorList>
    </citation>
    <scope>NUCLEOTIDE SEQUENCE [LARGE SCALE GENOMIC DNA]</scope>
    <source>
        <strain evidence="3 4">SR</strain>
    </source>
</reference>
<evidence type="ECO:0000313" key="4">
    <source>
        <dbReference type="Proteomes" id="UP000256329"/>
    </source>
</evidence>
<keyword evidence="4" id="KW-1185">Reference proteome</keyword>
<evidence type="ECO:0000313" key="3">
    <source>
        <dbReference type="EMBL" id="RDV84214.1"/>
    </source>
</evidence>
<dbReference type="Gene3D" id="3.30.457.10">
    <property type="entry name" value="Copper amine oxidase-like, N-terminal domain"/>
    <property type="match status" value="1"/>
</dbReference>
<accession>A0A3D8P4T2</accession>
<dbReference type="AlphaFoldDB" id="A0A3D8P4T2"/>
<dbReference type="InterPro" id="IPR036582">
    <property type="entry name" value="Mao_N_sf"/>
</dbReference>
<protein>
    <submittedName>
        <fullName evidence="3">Copper amine oxidase N-terminal domain-containing protein</fullName>
    </submittedName>
</protein>
<organism evidence="3 4">
    <name type="scientific">Ammonifex thiophilus</name>
    <dbReference type="NCBI Taxonomy" id="444093"/>
    <lineage>
        <taxon>Bacteria</taxon>
        <taxon>Bacillati</taxon>
        <taxon>Bacillota</taxon>
        <taxon>Clostridia</taxon>
        <taxon>Thermoanaerobacterales</taxon>
        <taxon>Thermoanaerobacteraceae</taxon>
        <taxon>Ammonifex</taxon>
    </lineage>
</organism>
<proteinExistence type="predicted"/>
<dbReference type="Proteomes" id="UP000256329">
    <property type="component" value="Unassembled WGS sequence"/>
</dbReference>
<dbReference type="InterPro" id="IPR012854">
    <property type="entry name" value="Cu_amine_oxidase-like_N"/>
</dbReference>
<dbReference type="SUPFAM" id="SSF55383">
    <property type="entry name" value="Copper amine oxidase, domain N"/>
    <property type="match status" value="1"/>
</dbReference>
<feature type="signal peptide" evidence="1">
    <location>
        <begin position="1"/>
        <end position="25"/>
    </location>
</feature>
<feature type="chain" id="PRO_5038643601" evidence="1">
    <location>
        <begin position="26"/>
        <end position="568"/>
    </location>
</feature>
<evidence type="ECO:0000256" key="1">
    <source>
        <dbReference type="SAM" id="SignalP"/>
    </source>
</evidence>
<feature type="domain" description="Copper amine oxidase-like N-terminal" evidence="2">
    <location>
        <begin position="455"/>
        <end position="553"/>
    </location>
</feature>
<dbReference type="OrthoDB" id="2083476at2"/>
<comment type="caution">
    <text evidence="3">The sequence shown here is derived from an EMBL/GenBank/DDBJ whole genome shotgun (WGS) entry which is preliminary data.</text>
</comment>
<gene>
    <name evidence="3" type="ORF">DXX99_02570</name>
</gene>
<sequence length="568" mass="62889">MRRRTFLVITLSLWLCLSLAFGAAAQTSSPQAMLLDQLKGLSTPYPGEFYDKSTSKGQLKITRFSGSLAEMTGLKLQGAVIDLDSKLNASEKKMAIDMQVNLQGHTYPVRAYLDGDKVILDKSFLELLRHMLPPEAGPSEEELQLLPTYLYVQGPELGDIWKNISYYREQQMPPELKELLRFFLEAIPSKYFRVTPTQFTLELDQAGWEETLGNLVEKVKNEKERFAELVANFVSSSGATVSLGPAPNSMFTRAVMPSDLDPKKMREQLKRDIVQKIDEAVKAGDYPTRADAHELAQNFRLQEFCYRASLLPGGTKELKAAWTFVDEGKTLGGLEINSSCVGTRGDSRSNTALKLHLLLPEGLRISGELASYTLIQGQQANSHVTITARAVDEKTGKVQLDLELVGDSIDRVDPNVKVETPQLTPENSVNLETIAPTPPPAPVTPVSPANVILKLNGQLFFTEPPAFIDQNNRTMVPARALMEALGCQVDWNPVNREVTVTKGDKVIKMYIDQSAYSVNGVTKKMDTAPIIVGDRTFVPLRFVAQEMVGVRLEVSQERGLTVVNILTS</sequence>
<dbReference type="EMBL" id="QSLN01000002">
    <property type="protein sequence ID" value="RDV84214.1"/>
    <property type="molecule type" value="Genomic_DNA"/>
</dbReference>
<dbReference type="Pfam" id="PF07833">
    <property type="entry name" value="Cu_amine_oxidN1"/>
    <property type="match status" value="1"/>
</dbReference>